<dbReference type="AlphaFoldDB" id="A0AB34JY91"/>
<comment type="caution">
    <text evidence="10">The sequence shown here is derived from an EMBL/GenBank/DDBJ whole genome shotgun (WGS) entry which is preliminary data.</text>
</comment>
<dbReference type="PANTHER" id="PTHR41394">
    <property type="entry name" value="MAGNESIUM TRANSPORTER MGTE"/>
    <property type="match status" value="1"/>
</dbReference>
<name>A0AB34JY91_PRYPA</name>
<gene>
    <name evidence="10" type="ORF">AB1Y20_020799</name>
</gene>
<evidence type="ECO:0000256" key="1">
    <source>
        <dbReference type="ARBA" id="ARBA00004141"/>
    </source>
</evidence>
<dbReference type="SUPFAM" id="SSF161093">
    <property type="entry name" value="MgtE membrane domain-like"/>
    <property type="match status" value="1"/>
</dbReference>
<organism evidence="10 11">
    <name type="scientific">Prymnesium parvum</name>
    <name type="common">Toxic golden alga</name>
    <dbReference type="NCBI Taxonomy" id="97485"/>
    <lineage>
        <taxon>Eukaryota</taxon>
        <taxon>Haptista</taxon>
        <taxon>Haptophyta</taxon>
        <taxon>Prymnesiophyceae</taxon>
        <taxon>Prymnesiales</taxon>
        <taxon>Prymnesiaceae</taxon>
        <taxon>Prymnesium</taxon>
    </lineage>
</organism>
<dbReference type="PANTHER" id="PTHR41394:SF5">
    <property type="entry name" value="SLC41A_MGTE INTEGRAL MEMBRANE DOMAIN-CONTAINING PROTEIN"/>
    <property type="match status" value="1"/>
</dbReference>
<keyword evidence="5" id="KW-0460">Magnesium</keyword>
<dbReference type="InterPro" id="IPR036739">
    <property type="entry name" value="SLC41_membr_dom_sf"/>
</dbReference>
<sequence>MIEVHDKRHRSCLPAWNWPWWKPPSPAPAQRTVQASLTELVAPRTYFDTPIYMMVLQRYPWLVTLMLIQSTSGMIVERFENLIQQHVILASFLTMLVGGGGNSSGQTVAELVKRLGMGEVRSDDLCRVLRKEVAIGLFLSLGLGVVAFPRVRYLAKSATDLDAAAIALSYCLIVVVANSIGVVVVMVLHRCKMAAVGSPPVVQVVVDVTGTAITMVVANAVLGVAKGE</sequence>
<evidence type="ECO:0000259" key="9">
    <source>
        <dbReference type="Pfam" id="PF01769"/>
    </source>
</evidence>
<feature type="transmembrane region" description="Helical" evidence="8">
    <location>
        <begin position="133"/>
        <end position="151"/>
    </location>
</feature>
<evidence type="ECO:0000313" key="10">
    <source>
        <dbReference type="EMBL" id="KAL1525973.1"/>
    </source>
</evidence>
<evidence type="ECO:0000256" key="5">
    <source>
        <dbReference type="ARBA" id="ARBA00022842"/>
    </source>
</evidence>
<keyword evidence="4 8" id="KW-0812">Transmembrane</keyword>
<evidence type="ECO:0000256" key="2">
    <source>
        <dbReference type="ARBA" id="ARBA00009749"/>
    </source>
</evidence>
<evidence type="ECO:0000256" key="3">
    <source>
        <dbReference type="ARBA" id="ARBA00022448"/>
    </source>
</evidence>
<dbReference type="InterPro" id="IPR006667">
    <property type="entry name" value="SLC41_membr_dom"/>
</dbReference>
<evidence type="ECO:0000256" key="4">
    <source>
        <dbReference type="ARBA" id="ARBA00022692"/>
    </source>
</evidence>
<dbReference type="GO" id="GO:0016020">
    <property type="term" value="C:membrane"/>
    <property type="evidence" value="ECO:0007669"/>
    <property type="project" value="UniProtKB-SubCell"/>
</dbReference>
<evidence type="ECO:0000256" key="6">
    <source>
        <dbReference type="ARBA" id="ARBA00022989"/>
    </source>
</evidence>
<keyword evidence="3" id="KW-0813">Transport</keyword>
<evidence type="ECO:0000313" key="11">
    <source>
        <dbReference type="Proteomes" id="UP001515480"/>
    </source>
</evidence>
<keyword evidence="11" id="KW-1185">Reference proteome</keyword>
<dbReference type="EMBL" id="JBGBPQ010000004">
    <property type="protein sequence ID" value="KAL1525973.1"/>
    <property type="molecule type" value="Genomic_DNA"/>
</dbReference>
<protein>
    <recommendedName>
        <fullName evidence="9">SLC41A/MgtE integral membrane domain-containing protein</fullName>
    </recommendedName>
</protein>
<dbReference type="Gene3D" id="1.10.357.20">
    <property type="entry name" value="SLC41 divalent cation transporters, integral membrane domain"/>
    <property type="match status" value="1"/>
</dbReference>
<reference evidence="10 11" key="1">
    <citation type="journal article" date="2024" name="Science">
        <title>Giant polyketide synthase enzymes in the biosynthesis of giant marine polyether toxins.</title>
        <authorList>
            <person name="Fallon T.R."/>
            <person name="Shende V.V."/>
            <person name="Wierzbicki I.H."/>
            <person name="Pendleton A.L."/>
            <person name="Watervoot N.F."/>
            <person name="Auber R.P."/>
            <person name="Gonzalez D.J."/>
            <person name="Wisecaver J.H."/>
            <person name="Moore B.S."/>
        </authorList>
    </citation>
    <scope>NUCLEOTIDE SEQUENCE [LARGE SCALE GENOMIC DNA]</scope>
    <source>
        <strain evidence="10 11">12B1</strain>
    </source>
</reference>
<accession>A0AB34JY91</accession>
<keyword evidence="7 8" id="KW-0472">Membrane</keyword>
<feature type="transmembrane region" description="Helical" evidence="8">
    <location>
        <begin position="200"/>
        <end position="225"/>
    </location>
</feature>
<evidence type="ECO:0000256" key="7">
    <source>
        <dbReference type="ARBA" id="ARBA00023136"/>
    </source>
</evidence>
<dbReference type="Proteomes" id="UP001515480">
    <property type="component" value="Unassembled WGS sequence"/>
</dbReference>
<dbReference type="Pfam" id="PF01769">
    <property type="entry name" value="MgtE"/>
    <property type="match status" value="1"/>
</dbReference>
<feature type="transmembrane region" description="Helical" evidence="8">
    <location>
        <begin position="163"/>
        <end position="188"/>
    </location>
</feature>
<comment type="subcellular location">
    <subcellularLocation>
        <location evidence="1">Membrane</location>
        <topology evidence="1">Multi-pass membrane protein</topology>
    </subcellularLocation>
</comment>
<feature type="domain" description="SLC41A/MgtE integral membrane" evidence="9">
    <location>
        <begin position="94"/>
        <end position="216"/>
    </location>
</feature>
<evidence type="ECO:0000256" key="8">
    <source>
        <dbReference type="SAM" id="Phobius"/>
    </source>
</evidence>
<dbReference type="GO" id="GO:0008324">
    <property type="term" value="F:monoatomic cation transmembrane transporter activity"/>
    <property type="evidence" value="ECO:0007669"/>
    <property type="project" value="InterPro"/>
</dbReference>
<comment type="similarity">
    <text evidence="2">Belongs to the SLC41A transporter family.</text>
</comment>
<proteinExistence type="inferred from homology"/>
<keyword evidence="6 8" id="KW-1133">Transmembrane helix</keyword>